<feature type="domain" description="Orn/Lys/Arg decarboxylases family 1 pyridoxal-P attachment site" evidence="3">
    <location>
        <begin position="3"/>
        <end position="289"/>
    </location>
</feature>
<keyword evidence="4" id="KW-0456">Lyase</keyword>
<gene>
    <name evidence="4" type="primary">speA_1</name>
    <name evidence="5" type="synonym">speA_2</name>
    <name evidence="4" type="ORF">CLNEO_03440</name>
    <name evidence="5" type="ORF">CLNEO_04730</name>
</gene>
<dbReference type="Gene3D" id="3.90.100.10">
    <property type="entry name" value="Orn/Lys/Arg decarboxylase, C-terminal domain"/>
    <property type="match status" value="1"/>
</dbReference>
<dbReference type="InterPro" id="IPR036633">
    <property type="entry name" value="Prn/Lys/Arg_de-COase_C_sf"/>
</dbReference>
<reference evidence="4 6" key="1">
    <citation type="submission" date="2016-01" db="EMBL/GenBank/DDBJ databases">
        <title>Genome sequence of Clostridium neopropionicum X4, DSM-3847.</title>
        <authorList>
            <person name="Poehlein A."/>
            <person name="Beck M.H."/>
            <person name="Bengelsdorf F.R."/>
            <person name="Daniel R."/>
            <person name="Duerre P."/>
        </authorList>
    </citation>
    <scope>NUCLEOTIDE SEQUENCE [LARGE SCALE GENOMIC DNA]</scope>
    <source>
        <strain evidence="4 6">DSM-3847</strain>
    </source>
</reference>
<dbReference type="STRING" id="36847.CLNEO_03440"/>
<dbReference type="RefSeq" id="WP_066083855.1">
    <property type="nucleotide sequence ID" value="NZ_LRVM01000001.1"/>
</dbReference>
<dbReference type="InterPro" id="IPR052357">
    <property type="entry name" value="Orn_Lys_Arg_decarboxylase-I"/>
</dbReference>
<dbReference type="PANTHER" id="PTHR43277:SF3">
    <property type="entry name" value="DECARBOXYLASE, PUTATIVE-RELATED"/>
    <property type="match status" value="1"/>
</dbReference>
<keyword evidence="2" id="KW-0663">Pyridoxal phosphate</keyword>
<comment type="caution">
    <text evidence="4">The sequence shown here is derived from an EMBL/GenBank/DDBJ whole genome shotgun (WGS) entry which is preliminary data.</text>
</comment>
<dbReference type="SUPFAM" id="SSF55904">
    <property type="entry name" value="Ornithine decarboxylase C-terminal domain"/>
    <property type="match status" value="1"/>
</dbReference>
<dbReference type="AlphaFoldDB" id="A0A136WI69"/>
<dbReference type="EC" id="4.1.1.19" evidence="4"/>
<comment type="cofactor">
    <cofactor evidence="1">
        <name>pyridoxal 5'-phosphate</name>
        <dbReference type="ChEBI" id="CHEBI:597326"/>
    </cofactor>
</comment>
<keyword evidence="6" id="KW-1185">Reference proteome</keyword>
<dbReference type="Pfam" id="PF01276">
    <property type="entry name" value="OKR_DC_1"/>
    <property type="match status" value="1"/>
</dbReference>
<dbReference type="InterPro" id="IPR015424">
    <property type="entry name" value="PyrdxlP-dep_Trfase"/>
</dbReference>
<evidence type="ECO:0000259" key="3">
    <source>
        <dbReference type="Pfam" id="PF01276"/>
    </source>
</evidence>
<evidence type="ECO:0000313" key="5">
    <source>
        <dbReference type="EMBL" id="KXL54367.1"/>
    </source>
</evidence>
<evidence type="ECO:0000313" key="6">
    <source>
        <dbReference type="Proteomes" id="UP000070539"/>
    </source>
</evidence>
<evidence type="ECO:0000256" key="1">
    <source>
        <dbReference type="ARBA" id="ARBA00001933"/>
    </source>
</evidence>
<evidence type="ECO:0000256" key="2">
    <source>
        <dbReference type="ARBA" id="ARBA00022898"/>
    </source>
</evidence>
<organism evidence="4 6">
    <name type="scientific">Anaerotignum neopropionicum</name>
    <dbReference type="NCBI Taxonomy" id="36847"/>
    <lineage>
        <taxon>Bacteria</taxon>
        <taxon>Bacillati</taxon>
        <taxon>Bacillota</taxon>
        <taxon>Clostridia</taxon>
        <taxon>Lachnospirales</taxon>
        <taxon>Anaerotignaceae</taxon>
        <taxon>Anaerotignum</taxon>
    </lineage>
</organism>
<sequence>MDTPIYDFVKKYQEKGTVRLHMPGHKGSPFLGCEALDITEIKGADDLYHAQGIIHKSEENATHLFGARKTFYATGGSSQCIGAMVYLTMLHGKKGQPILAARNVHKAFLHACALLDLDVKWVYPQGEATLCSCPISPKQLEHILRSMEVLPFAFYITSPDYLGGMADIQGLSAVCRKFGIPLLVDNAHGAYLRFLPESLHPMDLGADLCCDSAHKTLPVLTGGAYLHVGTKALASFEEDGKNALALFGSTSPSYLILQSLDLCNRILAEGYGDKIHHCVKRIAQLAEGLRDMGYSLQHFEPLKLVLEGEKMGITGYELGEFLRENEIEPEFSDADHLVLMFTPETTEEDFEKIEKALPPMIAKAGNGPKTAISSRGERVMSIREAVFAKGCTVLAEQALGRICAASAVSCPPAIPIAVSGERITEEMIRLFLLYGIEEIQVVLES</sequence>
<dbReference type="EMBL" id="LRVM01000001">
    <property type="protein sequence ID" value="KXL54367.1"/>
    <property type="molecule type" value="Genomic_DNA"/>
</dbReference>
<dbReference type="PANTHER" id="PTHR43277">
    <property type="entry name" value="ARGININE DECARBOXYLASE"/>
    <property type="match status" value="1"/>
</dbReference>
<dbReference type="PATRIC" id="fig|36847.3.peg.428"/>
<name>A0A136WI69_9FIRM</name>
<dbReference type="SUPFAM" id="SSF53383">
    <property type="entry name" value="PLP-dependent transferases"/>
    <property type="match status" value="1"/>
</dbReference>
<dbReference type="GO" id="GO:0008792">
    <property type="term" value="F:arginine decarboxylase activity"/>
    <property type="evidence" value="ECO:0007669"/>
    <property type="project" value="UniProtKB-EC"/>
</dbReference>
<dbReference type="InterPro" id="IPR015421">
    <property type="entry name" value="PyrdxlP-dep_Trfase_major"/>
</dbReference>
<dbReference type="OrthoDB" id="9815233at2"/>
<proteinExistence type="predicted"/>
<accession>A0A136WI69</accession>
<dbReference type="Proteomes" id="UP000070539">
    <property type="component" value="Unassembled WGS sequence"/>
</dbReference>
<dbReference type="Gene3D" id="3.40.640.10">
    <property type="entry name" value="Type I PLP-dependent aspartate aminotransferase-like (Major domain)"/>
    <property type="match status" value="1"/>
</dbReference>
<dbReference type="EMBL" id="LRVM01000001">
    <property type="protein sequence ID" value="KXL54242.1"/>
    <property type="molecule type" value="Genomic_DNA"/>
</dbReference>
<evidence type="ECO:0000313" key="4">
    <source>
        <dbReference type="EMBL" id="KXL54242.1"/>
    </source>
</evidence>
<dbReference type="InterPro" id="IPR000310">
    <property type="entry name" value="Orn/Lys/Arg_deCO2ase_major_dom"/>
</dbReference>
<protein>
    <submittedName>
        <fullName evidence="4">Arginine decarboxylase</fullName>
        <ecNumber evidence="4">4.1.1.19</ecNumber>
    </submittedName>
</protein>